<dbReference type="InterPro" id="IPR020846">
    <property type="entry name" value="MFS_dom"/>
</dbReference>
<feature type="transmembrane region" description="Helical" evidence="7">
    <location>
        <begin position="121"/>
        <end position="141"/>
    </location>
</feature>
<accession>A0ABW5R5M9</accession>
<dbReference type="SUPFAM" id="SSF103473">
    <property type="entry name" value="MFS general substrate transporter"/>
    <property type="match status" value="1"/>
</dbReference>
<feature type="transmembrane region" description="Helical" evidence="7">
    <location>
        <begin position="287"/>
        <end position="309"/>
    </location>
</feature>
<dbReference type="PROSITE" id="PS00216">
    <property type="entry name" value="SUGAR_TRANSPORT_1"/>
    <property type="match status" value="1"/>
</dbReference>
<gene>
    <name evidence="9" type="ORF">ACFSW5_25480</name>
</gene>
<evidence type="ECO:0000256" key="2">
    <source>
        <dbReference type="ARBA" id="ARBA00022448"/>
    </source>
</evidence>
<feature type="transmembrane region" description="Helical" evidence="7">
    <location>
        <begin position="351"/>
        <end position="371"/>
    </location>
</feature>
<evidence type="ECO:0000256" key="3">
    <source>
        <dbReference type="ARBA" id="ARBA00022475"/>
    </source>
</evidence>
<comment type="subcellular location">
    <subcellularLocation>
        <location evidence="1">Cell membrane</location>
        <topology evidence="1">Multi-pass membrane protein</topology>
    </subcellularLocation>
</comment>
<feature type="transmembrane region" description="Helical" evidence="7">
    <location>
        <begin position="180"/>
        <end position="203"/>
    </location>
</feature>
<feature type="transmembrane region" description="Helical" evidence="7">
    <location>
        <begin position="377"/>
        <end position="399"/>
    </location>
</feature>
<dbReference type="InterPro" id="IPR036259">
    <property type="entry name" value="MFS_trans_sf"/>
</dbReference>
<feature type="domain" description="Major facilitator superfamily (MFS) profile" evidence="8">
    <location>
        <begin position="1"/>
        <end position="404"/>
    </location>
</feature>
<evidence type="ECO:0000313" key="10">
    <source>
        <dbReference type="Proteomes" id="UP001597493"/>
    </source>
</evidence>
<evidence type="ECO:0000259" key="8">
    <source>
        <dbReference type="PROSITE" id="PS50850"/>
    </source>
</evidence>
<dbReference type="EMBL" id="JBHUMY010000043">
    <property type="protein sequence ID" value="MFD2663596.1"/>
    <property type="molecule type" value="Genomic_DNA"/>
</dbReference>
<evidence type="ECO:0000313" key="9">
    <source>
        <dbReference type="EMBL" id="MFD2663596.1"/>
    </source>
</evidence>
<dbReference type="PROSITE" id="PS50850">
    <property type="entry name" value="MFS"/>
    <property type="match status" value="1"/>
</dbReference>
<keyword evidence="5 7" id="KW-1133">Transmembrane helix</keyword>
<dbReference type="RefSeq" id="WP_379279900.1">
    <property type="nucleotide sequence ID" value="NZ_JBHUGT010000011.1"/>
</dbReference>
<feature type="transmembrane region" description="Helical" evidence="7">
    <location>
        <begin position="23"/>
        <end position="45"/>
    </location>
</feature>
<keyword evidence="6 7" id="KW-0472">Membrane</keyword>
<proteinExistence type="predicted"/>
<keyword evidence="3" id="KW-1003">Cell membrane</keyword>
<protein>
    <submittedName>
        <fullName evidence="9">MFS transporter</fullName>
    </submittedName>
</protein>
<feature type="transmembrane region" description="Helical" evidence="7">
    <location>
        <begin position="88"/>
        <end position="115"/>
    </location>
</feature>
<name>A0ABW5R5M9_9BACL</name>
<dbReference type="PANTHER" id="PTHR23517:SF13">
    <property type="entry name" value="MAJOR FACILITATOR SUPERFAMILY MFS_1"/>
    <property type="match status" value="1"/>
</dbReference>
<feature type="transmembrane region" description="Helical" evidence="7">
    <location>
        <begin position="315"/>
        <end position="339"/>
    </location>
</feature>
<dbReference type="InterPro" id="IPR050171">
    <property type="entry name" value="MFS_Transporters"/>
</dbReference>
<feature type="transmembrane region" description="Helical" evidence="7">
    <location>
        <begin position="57"/>
        <end position="76"/>
    </location>
</feature>
<evidence type="ECO:0000256" key="1">
    <source>
        <dbReference type="ARBA" id="ARBA00004651"/>
    </source>
</evidence>
<feature type="transmembrane region" description="Helical" evidence="7">
    <location>
        <begin position="224"/>
        <end position="246"/>
    </location>
</feature>
<keyword evidence="4 7" id="KW-0812">Transmembrane</keyword>
<evidence type="ECO:0000256" key="7">
    <source>
        <dbReference type="SAM" id="Phobius"/>
    </source>
</evidence>
<evidence type="ECO:0000256" key="6">
    <source>
        <dbReference type="ARBA" id="ARBA00023136"/>
    </source>
</evidence>
<dbReference type="Proteomes" id="UP001597493">
    <property type="component" value="Unassembled WGS sequence"/>
</dbReference>
<dbReference type="Pfam" id="PF07690">
    <property type="entry name" value="MFS_1"/>
    <property type="match status" value="1"/>
</dbReference>
<keyword evidence="2" id="KW-0813">Transport</keyword>
<feature type="transmembrane region" description="Helical" evidence="7">
    <location>
        <begin position="148"/>
        <end position="168"/>
    </location>
</feature>
<dbReference type="InterPro" id="IPR005829">
    <property type="entry name" value="Sugar_transporter_CS"/>
</dbReference>
<keyword evidence="10" id="KW-1185">Reference proteome</keyword>
<evidence type="ECO:0000256" key="4">
    <source>
        <dbReference type="ARBA" id="ARBA00022692"/>
    </source>
</evidence>
<sequence>MSPLAKTTERIPASVQASSVRRIWTAAWTITSVFVLSNSATPLYVRWQAEMGFSSGTLTLIFAAYIAGLLGTLLFAGRLSDRYGRKPVLFPGLAAAVIACFLFVSASTVAALLLARLLSGIAVGVIVSAGMASVMDVGGAARRTTASLAASVAMVLGAGLGPLLSGVLTETLADPIVAVYGAQLVILASAFIAVGSLPLPRYAPAGDGGRRLQLPSVPERNRRHLAFGIAVFAPGITATSFVLSLGPSLFSKLLGATSPLVSGGTACIMFLTATGIQFVLKKLPVRTLLLLGALATLLSMACTAAAVYASAVVPLVLAAMLAGAGQGLGQLGGLTLIGLHVPENRRAEANAVLNMGGYIPAALLSVGTGYLTDFAGLAPGATVFAAVLAAVSVGAMLAIGAKREFD</sequence>
<evidence type="ECO:0000256" key="5">
    <source>
        <dbReference type="ARBA" id="ARBA00022989"/>
    </source>
</evidence>
<feature type="transmembrane region" description="Helical" evidence="7">
    <location>
        <begin position="258"/>
        <end position="280"/>
    </location>
</feature>
<comment type="caution">
    <text evidence="9">The sequence shown here is derived from an EMBL/GenBank/DDBJ whole genome shotgun (WGS) entry which is preliminary data.</text>
</comment>
<dbReference type="InterPro" id="IPR011701">
    <property type="entry name" value="MFS"/>
</dbReference>
<dbReference type="PANTHER" id="PTHR23517">
    <property type="entry name" value="RESISTANCE PROTEIN MDTM, PUTATIVE-RELATED-RELATED"/>
    <property type="match status" value="1"/>
</dbReference>
<organism evidence="9 10">
    <name type="scientific">Paenibacillus thailandensis</name>
    <dbReference type="NCBI Taxonomy" id="393250"/>
    <lineage>
        <taxon>Bacteria</taxon>
        <taxon>Bacillati</taxon>
        <taxon>Bacillota</taxon>
        <taxon>Bacilli</taxon>
        <taxon>Bacillales</taxon>
        <taxon>Paenibacillaceae</taxon>
        <taxon>Paenibacillus</taxon>
    </lineage>
</organism>
<reference evidence="10" key="1">
    <citation type="journal article" date="2019" name="Int. J. Syst. Evol. Microbiol.">
        <title>The Global Catalogue of Microorganisms (GCM) 10K type strain sequencing project: providing services to taxonomists for standard genome sequencing and annotation.</title>
        <authorList>
            <consortium name="The Broad Institute Genomics Platform"/>
            <consortium name="The Broad Institute Genome Sequencing Center for Infectious Disease"/>
            <person name="Wu L."/>
            <person name="Ma J."/>
        </authorList>
    </citation>
    <scope>NUCLEOTIDE SEQUENCE [LARGE SCALE GENOMIC DNA]</scope>
    <source>
        <strain evidence="10">TISTR 1827</strain>
    </source>
</reference>
<dbReference type="Gene3D" id="1.20.1250.20">
    <property type="entry name" value="MFS general substrate transporter like domains"/>
    <property type="match status" value="1"/>
</dbReference>